<evidence type="ECO:0000259" key="4">
    <source>
        <dbReference type="Pfam" id="PF01551"/>
    </source>
</evidence>
<dbReference type="InterPro" id="IPR050570">
    <property type="entry name" value="Cell_wall_metabolism_enzyme"/>
</dbReference>
<keyword evidence="3" id="KW-0732">Signal</keyword>
<evidence type="ECO:0000256" key="3">
    <source>
        <dbReference type="SAM" id="SignalP"/>
    </source>
</evidence>
<evidence type="ECO:0000256" key="2">
    <source>
        <dbReference type="SAM" id="MobiDB-lite"/>
    </source>
</evidence>
<dbReference type="Gene3D" id="2.70.70.10">
    <property type="entry name" value="Glucose Permease (Domain IIA)"/>
    <property type="match status" value="1"/>
</dbReference>
<dbReference type="InterPro" id="IPR011055">
    <property type="entry name" value="Dup_hybrid_motif"/>
</dbReference>
<comment type="caution">
    <text evidence="5">The sequence shown here is derived from an EMBL/GenBank/DDBJ whole genome shotgun (WGS) entry which is preliminary data.</text>
</comment>
<dbReference type="PROSITE" id="PS51257">
    <property type="entry name" value="PROKAR_LIPOPROTEIN"/>
    <property type="match status" value="1"/>
</dbReference>
<keyword evidence="6" id="KW-1185">Reference proteome</keyword>
<feature type="signal peptide" evidence="3">
    <location>
        <begin position="1"/>
        <end position="24"/>
    </location>
</feature>
<dbReference type="Proteomes" id="UP001365846">
    <property type="component" value="Unassembled WGS sequence"/>
</dbReference>
<dbReference type="CDD" id="cd12797">
    <property type="entry name" value="M23_peptidase"/>
    <property type="match status" value="1"/>
</dbReference>
<evidence type="ECO:0000313" key="5">
    <source>
        <dbReference type="EMBL" id="MEJ8815509.1"/>
    </source>
</evidence>
<dbReference type="RefSeq" id="WP_340360709.1">
    <property type="nucleotide sequence ID" value="NZ_JBBKZU010000020.1"/>
</dbReference>
<gene>
    <name evidence="5" type="ORF">WKW77_30900</name>
</gene>
<sequence>MKVHNHFFRAAAVTVAAISLVACKSTPLNQSQGPAPGFYPLPPAGARPAPPPAPAKTATFLRPAPGRTISTFDGNRNKGIDIAGNMGDPIVASADGRVVYVGGELRGYGNMVIVKHNDTYLTAYAHAQTILVKENEVVRQGQKIAEIGNSGADRVKLHFEIRKQGVAVDPEPYLSGDLH</sequence>
<proteinExistence type="inferred from homology"/>
<dbReference type="EMBL" id="JBBKZU010000020">
    <property type="protein sequence ID" value="MEJ8815509.1"/>
    <property type="molecule type" value="Genomic_DNA"/>
</dbReference>
<reference evidence="5 6" key="1">
    <citation type="submission" date="2024-03" db="EMBL/GenBank/DDBJ databases">
        <title>Novel species of the genus Variovorax.</title>
        <authorList>
            <person name="Liu Q."/>
            <person name="Xin Y.-H."/>
        </authorList>
    </citation>
    <scope>NUCLEOTIDE SEQUENCE [LARGE SCALE GENOMIC DNA]</scope>
    <source>
        <strain evidence="5 6">KACC 18899</strain>
    </source>
</reference>
<dbReference type="SUPFAM" id="SSF51261">
    <property type="entry name" value="Duplicated hybrid motif"/>
    <property type="match status" value="1"/>
</dbReference>
<dbReference type="PANTHER" id="PTHR21666">
    <property type="entry name" value="PEPTIDASE-RELATED"/>
    <property type="match status" value="1"/>
</dbReference>
<dbReference type="InterPro" id="IPR016047">
    <property type="entry name" value="M23ase_b-sheet_dom"/>
</dbReference>
<name>A0ABU8VRH4_9BURK</name>
<accession>A0ABU8VRH4</accession>
<feature type="chain" id="PRO_5046709633" evidence="3">
    <location>
        <begin position="25"/>
        <end position="179"/>
    </location>
</feature>
<organism evidence="5 6">
    <name type="scientific">Variovorax ureilyticus</name>
    <dbReference type="NCBI Taxonomy" id="1836198"/>
    <lineage>
        <taxon>Bacteria</taxon>
        <taxon>Pseudomonadati</taxon>
        <taxon>Pseudomonadota</taxon>
        <taxon>Betaproteobacteria</taxon>
        <taxon>Burkholderiales</taxon>
        <taxon>Comamonadaceae</taxon>
        <taxon>Variovorax</taxon>
    </lineage>
</organism>
<feature type="region of interest" description="Disordered" evidence="2">
    <location>
        <begin position="32"/>
        <end position="55"/>
    </location>
</feature>
<evidence type="ECO:0000313" key="6">
    <source>
        <dbReference type="Proteomes" id="UP001365846"/>
    </source>
</evidence>
<protein>
    <submittedName>
        <fullName evidence="5">Peptidoglycan DD-metalloendopeptidase family protein</fullName>
    </submittedName>
</protein>
<dbReference type="Pfam" id="PF01551">
    <property type="entry name" value="Peptidase_M23"/>
    <property type="match status" value="1"/>
</dbReference>
<comment type="similarity">
    <text evidence="1">Belongs to the E.coli NlpD/Haemophilus LppB family.</text>
</comment>
<dbReference type="PANTHER" id="PTHR21666:SF263">
    <property type="entry name" value="MUREIN HYDROLASE ACTIVATOR NLPD"/>
    <property type="match status" value="1"/>
</dbReference>
<evidence type="ECO:0000256" key="1">
    <source>
        <dbReference type="ARBA" id="ARBA00038420"/>
    </source>
</evidence>
<feature type="compositionally biased region" description="Pro residues" evidence="2">
    <location>
        <begin position="37"/>
        <end position="54"/>
    </location>
</feature>
<feature type="domain" description="M23ase beta-sheet core" evidence="4">
    <location>
        <begin position="76"/>
        <end position="170"/>
    </location>
</feature>